<evidence type="ECO:0000256" key="1">
    <source>
        <dbReference type="ARBA" id="ARBA00009740"/>
    </source>
</evidence>
<gene>
    <name evidence="2" type="ORF">MUK42_18336</name>
</gene>
<reference evidence="2" key="1">
    <citation type="submission" date="2022-05" db="EMBL/GenBank/DDBJ databases">
        <title>The Musa troglodytarum L. genome provides insights into the mechanism of non-climacteric behaviour and enrichment of carotenoids.</title>
        <authorList>
            <person name="Wang J."/>
        </authorList>
    </citation>
    <scope>NUCLEOTIDE SEQUENCE</scope>
    <source>
        <tissue evidence="2">Leaf</tissue>
    </source>
</reference>
<sequence length="139" mass="16069">MKQHLCSFALYSHDLGRQIQAHHYAARINQDVLQCAVYDSDAPSAHLIREQKLWHSHAYEVKSGALMCPGMPEVMQRQELKGLAKTYELVRNRDDKYKVSSEGIKESRKDMAEPLRVNPNADYWRLHGKGFIFSLEINL</sequence>
<evidence type="ECO:0000313" key="2">
    <source>
        <dbReference type="EMBL" id="URE32257.1"/>
    </source>
</evidence>
<protein>
    <submittedName>
        <fullName evidence="2">Uncharacterized protein</fullName>
    </submittedName>
</protein>
<organism evidence="2 3">
    <name type="scientific">Musa troglodytarum</name>
    <name type="common">fe'i banana</name>
    <dbReference type="NCBI Taxonomy" id="320322"/>
    <lineage>
        <taxon>Eukaryota</taxon>
        <taxon>Viridiplantae</taxon>
        <taxon>Streptophyta</taxon>
        <taxon>Embryophyta</taxon>
        <taxon>Tracheophyta</taxon>
        <taxon>Spermatophyta</taxon>
        <taxon>Magnoliopsida</taxon>
        <taxon>Liliopsida</taxon>
        <taxon>Zingiberales</taxon>
        <taxon>Musaceae</taxon>
        <taxon>Musa</taxon>
    </lineage>
</organism>
<proteinExistence type="inferred from homology"/>
<keyword evidence="3" id="KW-1185">Reference proteome</keyword>
<dbReference type="InterPro" id="IPR010686">
    <property type="entry name" value="OBAP-like"/>
</dbReference>
<dbReference type="PANTHER" id="PTHR31360:SF1">
    <property type="entry name" value="OIL BODY-ASSOCIATED PROTEIN 2A"/>
    <property type="match status" value="1"/>
</dbReference>
<evidence type="ECO:0000313" key="3">
    <source>
        <dbReference type="Proteomes" id="UP001055439"/>
    </source>
</evidence>
<accession>A0A9E7KUB1</accession>
<dbReference type="PANTHER" id="PTHR31360">
    <property type="match status" value="1"/>
</dbReference>
<dbReference type="Proteomes" id="UP001055439">
    <property type="component" value="Chromosome 8"/>
</dbReference>
<dbReference type="EMBL" id="CP097510">
    <property type="protein sequence ID" value="URE32257.1"/>
    <property type="molecule type" value="Genomic_DNA"/>
</dbReference>
<dbReference type="OrthoDB" id="1901244at2759"/>
<name>A0A9E7KUB1_9LILI</name>
<dbReference type="AlphaFoldDB" id="A0A9E7KUB1"/>
<comment type="similarity">
    <text evidence="1">Belongs to the OBAP family.</text>
</comment>
<dbReference type="Pfam" id="PF06884">
    <property type="entry name" value="DUF1264"/>
    <property type="match status" value="1"/>
</dbReference>